<proteinExistence type="predicted"/>
<name>A0A7W4W1D1_9ACTN</name>
<keyword evidence="2" id="KW-1185">Reference proteome</keyword>
<accession>A0A7W4W1D1</accession>
<dbReference type="EMBL" id="JACHWR010000005">
    <property type="protein sequence ID" value="MBB3045117.1"/>
    <property type="molecule type" value="Genomic_DNA"/>
</dbReference>
<comment type="caution">
    <text evidence="1">The sequence shown here is derived from an EMBL/GenBank/DDBJ whole genome shotgun (WGS) entry which is preliminary data.</text>
</comment>
<dbReference type="AlphaFoldDB" id="A0A7W4W1D1"/>
<dbReference type="Proteomes" id="UP000589626">
    <property type="component" value="Unassembled WGS sequence"/>
</dbReference>
<organism evidence="1 2">
    <name type="scientific">Nocardioides soli</name>
    <dbReference type="NCBI Taxonomy" id="1036020"/>
    <lineage>
        <taxon>Bacteria</taxon>
        <taxon>Bacillati</taxon>
        <taxon>Actinomycetota</taxon>
        <taxon>Actinomycetes</taxon>
        <taxon>Propionibacteriales</taxon>
        <taxon>Nocardioidaceae</taxon>
        <taxon>Nocardioides</taxon>
    </lineage>
</organism>
<gene>
    <name evidence="1" type="ORF">FHU40_004970</name>
</gene>
<evidence type="ECO:0000313" key="2">
    <source>
        <dbReference type="Proteomes" id="UP000589626"/>
    </source>
</evidence>
<reference evidence="1 2" key="1">
    <citation type="submission" date="2020-08" db="EMBL/GenBank/DDBJ databases">
        <title>Sequencing the genomes of 1000 actinobacteria strains.</title>
        <authorList>
            <person name="Klenk H.-P."/>
        </authorList>
    </citation>
    <scope>NUCLEOTIDE SEQUENCE [LARGE SCALE GENOMIC DNA]</scope>
    <source>
        <strain evidence="1 2">DSM 105498</strain>
    </source>
</reference>
<evidence type="ECO:0008006" key="3">
    <source>
        <dbReference type="Google" id="ProtNLM"/>
    </source>
</evidence>
<evidence type="ECO:0000313" key="1">
    <source>
        <dbReference type="EMBL" id="MBB3045117.1"/>
    </source>
</evidence>
<dbReference type="RefSeq" id="WP_183595128.1">
    <property type="nucleotide sequence ID" value="NZ_JACHWR010000005.1"/>
</dbReference>
<protein>
    <recommendedName>
        <fullName evidence="3">DUF4245 domain-containing protein</fullName>
    </recommendedName>
</protein>
<sequence>MRVRWIGLALVLVLVGGATGYAVGRALLDEPATSSGARPLPAVSPSYPVNEYHLVPDPGVAPLPTDLPLRPRRFAAAGERMTADVPRGWLRVALQGPDWNFTKRGNPGFTYKLRIGIDAGDRVSVAVARESRISALEDAEANGNIEHVVIEQRTDDGFTATYIEDGHLRVAIERWLPQRGSTEAFATVAVTGREVDRPGLADLVERVAASARY</sequence>